<protein>
    <submittedName>
        <fullName evidence="1">Uncharacterized protein</fullName>
    </submittedName>
</protein>
<evidence type="ECO:0000313" key="1">
    <source>
        <dbReference type="EMBL" id="ADU29963.1"/>
    </source>
</evidence>
<name>E6TXN7_EVAC2</name>
<dbReference type="RefSeq" id="WP_013488300.1">
    <property type="nucleotide sequence ID" value="NC_014829.1"/>
</dbReference>
<organism evidence="1 2">
    <name type="scientific">Evansella cellulosilytica (strain ATCC 21833 / DSM 2522 / FERM P-1141 / JCM 9156 / N-4)</name>
    <name type="common">Bacillus cellulosilyticus</name>
    <dbReference type="NCBI Taxonomy" id="649639"/>
    <lineage>
        <taxon>Bacteria</taxon>
        <taxon>Bacillati</taxon>
        <taxon>Bacillota</taxon>
        <taxon>Bacilli</taxon>
        <taxon>Bacillales</taxon>
        <taxon>Bacillaceae</taxon>
        <taxon>Evansella</taxon>
    </lineage>
</organism>
<proteinExistence type="predicted"/>
<keyword evidence="2" id="KW-1185">Reference proteome</keyword>
<dbReference type="KEGG" id="bco:Bcell_1700"/>
<dbReference type="Proteomes" id="UP000001401">
    <property type="component" value="Chromosome"/>
</dbReference>
<gene>
    <name evidence="1" type="ordered locus">Bcell_1700</name>
</gene>
<reference evidence="1" key="1">
    <citation type="submission" date="2010-12" db="EMBL/GenBank/DDBJ databases">
        <title>Complete sequence of Bacillus cellulosilyticus DSM 2522.</title>
        <authorList>
            <consortium name="US DOE Joint Genome Institute"/>
            <person name="Lucas S."/>
            <person name="Copeland A."/>
            <person name="Lapidus A."/>
            <person name="Cheng J.-F."/>
            <person name="Bruce D."/>
            <person name="Goodwin L."/>
            <person name="Pitluck S."/>
            <person name="Chertkov O."/>
            <person name="Detter J.C."/>
            <person name="Han C."/>
            <person name="Tapia R."/>
            <person name="Land M."/>
            <person name="Hauser L."/>
            <person name="Jeffries C."/>
            <person name="Kyrpides N."/>
            <person name="Ivanova N."/>
            <person name="Mikhailova N."/>
            <person name="Brumm P."/>
            <person name="Mead D."/>
            <person name="Woyke T."/>
        </authorList>
    </citation>
    <scope>NUCLEOTIDE SEQUENCE [LARGE SCALE GENOMIC DNA]</scope>
    <source>
        <strain evidence="1">DSM 2522</strain>
    </source>
</reference>
<dbReference type="AlphaFoldDB" id="E6TXN7"/>
<dbReference type="EMBL" id="CP002394">
    <property type="protein sequence ID" value="ADU29963.1"/>
    <property type="molecule type" value="Genomic_DNA"/>
</dbReference>
<dbReference type="HOGENOM" id="CLU_2986887_0_0_9"/>
<evidence type="ECO:0000313" key="2">
    <source>
        <dbReference type="Proteomes" id="UP000001401"/>
    </source>
</evidence>
<accession>E6TXN7</accession>
<sequence>MIEQRRDTSKLYRRGVARSCGKGSYAERRSKRLADFYTESEFAQVSSTSTFKWPYIY</sequence>